<feature type="domain" description="AIG1-type G" evidence="4">
    <location>
        <begin position="41"/>
        <end position="162"/>
    </location>
</feature>
<dbReference type="InterPro" id="IPR027417">
    <property type="entry name" value="P-loop_NTPase"/>
</dbReference>
<proteinExistence type="predicted"/>
<evidence type="ECO:0000313" key="6">
    <source>
        <dbReference type="Proteomes" id="UP000193560"/>
    </source>
</evidence>
<keyword evidence="2" id="KW-0342">GTP-binding</keyword>
<reference evidence="5 6" key="1">
    <citation type="submission" date="2016-07" db="EMBL/GenBank/DDBJ databases">
        <title>Pervasive Adenine N6-methylation of Active Genes in Fungi.</title>
        <authorList>
            <consortium name="DOE Joint Genome Institute"/>
            <person name="Mondo S.J."/>
            <person name="Dannebaum R.O."/>
            <person name="Kuo R.C."/>
            <person name="Labutti K."/>
            <person name="Haridas S."/>
            <person name="Kuo A."/>
            <person name="Salamov A."/>
            <person name="Ahrendt S.R."/>
            <person name="Lipzen A."/>
            <person name="Sullivan W."/>
            <person name="Andreopoulos W.B."/>
            <person name="Clum A."/>
            <person name="Lindquist E."/>
            <person name="Daum C."/>
            <person name="Ramamoorthy G.K."/>
            <person name="Gryganskyi A."/>
            <person name="Culley D."/>
            <person name="Magnuson J.K."/>
            <person name="James T.Y."/>
            <person name="O'Malley M.A."/>
            <person name="Stajich J.E."/>
            <person name="Spatafora J.W."/>
            <person name="Visel A."/>
            <person name="Grigoriev I.V."/>
        </authorList>
    </citation>
    <scope>NUCLEOTIDE SEQUENCE [LARGE SCALE GENOMIC DNA]</scope>
    <source>
        <strain evidence="5 6">NRRL 1336</strain>
    </source>
</reference>
<gene>
    <name evidence="5" type="ORF">BCR42DRAFT_330995</name>
</gene>
<evidence type="ECO:0000256" key="2">
    <source>
        <dbReference type="ARBA" id="ARBA00023134"/>
    </source>
</evidence>
<organism evidence="5 6">
    <name type="scientific">Absidia repens</name>
    <dbReference type="NCBI Taxonomy" id="90262"/>
    <lineage>
        <taxon>Eukaryota</taxon>
        <taxon>Fungi</taxon>
        <taxon>Fungi incertae sedis</taxon>
        <taxon>Mucoromycota</taxon>
        <taxon>Mucoromycotina</taxon>
        <taxon>Mucoromycetes</taxon>
        <taxon>Mucorales</taxon>
        <taxon>Cunninghamellaceae</taxon>
        <taxon>Absidia</taxon>
    </lineage>
</organism>
<evidence type="ECO:0000256" key="1">
    <source>
        <dbReference type="ARBA" id="ARBA00022741"/>
    </source>
</evidence>
<evidence type="ECO:0000313" key="5">
    <source>
        <dbReference type="EMBL" id="ORZ13148.1"/>
    </source>
</evidence>
<dbReference type="Gene3D" id="3.40.50.300">
    <property type="entry name" value="P-loop containing nucleotide triphosphate hydrolases"/>
    <property type="match status" value="1"/>
</dbReference>
<dbReference type="SUPFAM" id="SSF52540">
    <property type="entry name" value="P-loop containing nucleoside triphosphate hydrolases"/>
    <property type="match status" value="1"/>
</dbReference>
<protein>
    <recommendedName>
        <fullName evidence="4">AIG1-type G domain-containing protein</fullName>
    </recommendedName>
</protein>
<comment type="caution">
    <text evidence="5">The sequence shown here is derived from an EMBL/GenBank/DDBJ whole genome shotgun (WGS) entry which is preliminary data.</text>
</comment>
<dbReference type="AlphaFoldDB" id="A0A1X2IBC5"/>
<dbReference type="InterPro" id="IPR006703">
    <property type="entry name" value="G_AIG1"/>
</dbReference>
<dbReference type="GO" id="GO:0005525">
    <property type="term" value="F:GTP binding"/>
    <property type="evidence" value="ECO:0007669"/>
    <property type="project" value="UniProtKB-KW"/>
</dbReference>
<sequence length="162" mass="18245">MTPSFSTTTTTQQQRQPVWRHSRNASSDLPFLPIKSPQSNASPISIMVLGKTGDGKSSLLNDILGHHVFKQKASVKSQTQEVVEHQGFWAPLDPYLHGKQTFGCHVRVFDTPGFGDSLHRDDLFLPMIKQHIMDVTTLQDNDEEQPTPGMHCFLMVFKVTTR</sequence>
<keyword evidence="6" id="KW-1185">Reference proteome</keyword>
<name>A0A1X2IBC5_9FUNG</name>
<feature type="region of interest" description="Disordered" evidence="3">
    <location>
        <begin position="1"/>
        <end position="22"/>
    </location>
</feature>
<dbReference type="InterPro" id="IPR045058">
    <property type="entry name" value="GIMA/IAN/Toc"/>
</dbReference>
<accession>A0A1X2IBC5</accession>
<dbReference type="PANTHER" id="PTHR10903">
    <property type="entry name" value="GTPASE, IMAP FAMILY MEMBER-RELATED"/>
    <property type="match status" value="1"/>
</dbReference>
<dbReference type="Pfam" id="PF04548">
    <property type="entry name" value="AIG1"/>
    <property type="match status" value="1"/>
</dbReference>
<dbReference type="OrthoDB" id="8954335at2759"/>
<dbReference type="EMBL" id="MCGE01000017">
    <property type="protein sequence ID" value="ORZ13148.1"/>
    <property type="molecule type" value="Genomic_DNA"/>
</dbReference>
<dbReference type="PROSITE" id="PS51720">
    <property type="entry name" value="G_AIG1"/>
    <property type="match status" value="1"/>
</dbReference>
<dbReference type="Proteomes" id="UP000193560">
    <property type="component" value="Unassembled WGS sequence"/>
</dbReference>
<dbReference type="PANTHER" id="PTHR10903:SF184">
    <property type="entry name" value="GTP-BINDING PROTEIN A"/>
    <property type="match status" value="1"/>
</dbReference>
<keyword evidence="1" id="KW-0547">Nucleotide-binding</keyword>
<evidence type="ECO:0000256" key="3">
    <source>
        <dbReference type="SAM" id="MobiDB-lite"/>
    </source>
</evidence>
<evidence type="ECO:0000259" key="4">
    <source>
        <dbReference type="PROSITE" id="PS51720"/>
    </source>
</evidence>
<dbReference type="STRING" id="90262.A0A1X2IBC5"/>